<reference evidence="3" key="1">
    <citation type="submission" date="2021-02" db="EMBL/GenBank/DDBJ databases">
        <authorList>
            <person name="Nowell W R."/>
        </authorList>
    </citation>
    <scope>NUCLEOTIDE SEQUENCE</scope>
</reference>
<dbReference type="Proteomes" id="UP000682733">
    <property type="component" value="Unassembled WGS sequence"/>
</dbReference>
<evidence type="ECO:0000313" key="2">
    <source>
        <dbReference type="EMBL" id="CAF1546494.1"/>
    </source>
</evidence>
<dbReference type="EMBL" id="CAJNOK010039679">
    <property type="protein sequence ID" value="CAF1546494.1"/>
    <property type="molecule type" value="Genomic_DNA"/>
</dbReference>
<dbReference type="Proteomes" id="UP000677228">
    <property type="component" value="Unassembled WGS sequence"/>
</dbReference>
<dbReference type="AlphaFoldDB" id="A0A8S2UBU5"/>
<accession>A0A8S2UBU5</accession>
<protein>
    <recommendedName>
        <fullName evidence="1">Reverse transcriptase domain-containing protein</fullName>
    </recommendedName>
</protein>
<dbReference type="Pfam" id="PF00078">
    <property type="entry name" value="RVT_1"/>
    <property type="match status" value="1"/>
</dbReference>
<organism evidence="3 4">
    <name type="scientific">Didymodactylos carnosus</name>
    <dbReference type="NCBI Taxonomy" id="1234261"/>
    <lineage>
        <taxon>Eukaryota</taxon>
        <taxon>Metazoa</taxon>
        <taxon>Spiralia</taxon>
        <taxon>Gnathifera</taxon>
        <taxon>Rotifera</taxon>
        <taxon>Eurotatoria</taxon>
        <taxon>Bdelloidea</taxon>
        <taxon>Philodinida</taxon>
        <taxon>Philodinidae</taxon>
        <taxon>Didymodactylos</taxon>
    </lineage>
</organism>
<evidence type="ECO:0000313" key="4">
    <source>
        <dbReference type="Proteomes" id="UP000682733"/>
    </source>
</evidence>
<evidence type="ECO:0000313" key="3">
    <source>
        <dbReference type="EMBL" id="CAF4335597.1"/>
    </source>
</evidence>
<dbReference type="EMBL" id="CAJOBA010062086">
    <property type="protein sequence ID" value="CAF4335597.1"/>
    <property type="molecule type" value="Genomic_DNA"/>
</dbReference>
<dbReference type="InterPro" id="IPR000477">
    <property type="entry name" value="RT_dom"/>
</dbReference>
<proteinExistence type="predicted"/>
<feature type="domain" description="Reverse transcriptase" evidence="1">
    <location>
        <begin position="35"/>
        <end position="132"/>
    </location>
</feature>
<name>A0A8S2UBU5_9BILA</name>
<sequence>MGALAPKRRKNKIITDEGLVKLWQRYDDGRMDIPNFLKAAVVEGFFSSAKNINRGVPQGSVLGPLLFLIYIEDLCDNLVCDMKLFADDALLYRKGTDLQQMASDLNNDLVMIEKWSQHWKLSRNISKCESMLFTLKPVPAVLPRLYLANNPVRQTTIHKHFGLLLTVRLDWTTHIDNILLRITKLIGLLKLHSRVLNRQALDVIYKSFVLPCFSYGSVVSFFYRALNEWSSLPTDVLLTLKLPVFKKKIKKPVIVKYPVAEHRMNEIHYCRFRVGFSQLKDDLYKRKLISDPFCSCGAVETSEHFFF</sequence>
<evidence type="ECO:0000259" key="1">
    <source>
        <dbReference type="Pfam" id="PF00078"/>
    </source>
</evidence>
<gene>
    <name evidence="2" type="ORF">OVA965_LOCUS39052</name>
    <name evidence="3" type="ORF">TMI583_LOCUS40305</name>
</gene>
<feature type="non-terminal residue" evidence="3">
    <location>
        <position position="1"/>
    </location>
</feature>
<comment type="caution">
    <text evidence="3">The sequence shown here is derived from an EMBL/GenBank/DDBJ whole genome shotgun (WGS) entry which is preliminary data.</text>
</comment>
<dbReference type="PANTHER" id="PTHR33332">
    <property type="entry name" value="REVERSE TRANSCRIPTASE DOMAIN-CONTAINING PROTEIN"/>
    <property type="match status" value="1"/>
</dbReference>